<dbReference type="EMBL" id="QJKJ01010076">
    <property type="protein sequence ID" value="RDX74739.1"/>
    <property type="molecule type" value="Genomic_DNA"/>
</dbReference>
<dbReference type="PANTHER" id="PTHR11439">
    <property type="entry name" value="GAG-POL-RELATED RETROTRANSPOSON"/>
    <property type="match status" value="1"/>
</dbReference>
<dbReference type="SUPFAM" id="SSF56672">
    <property type="entry name" value="DNA/RNA polymerases"/>
    <property type="match status" value="1"/>
</dbReference>
<dbReference type="InterPro" id="IPR001584">
    <property type="entry name" value="Integrase_cat-core"/>
</dbReference>
<dbReference type="Pfam" id="PF00665">
    <property type="entry name" value="rve"/>
    <property type="match status" value="1"/>
</dbReference>
<accession>A0A371F8X4</accession>
<dbReference type="GO" id="GO:0003676">
    <property type="term" value="F:nucleic acid binding"/>
    <property type="evidence" value="ECO:0007669"/>
    <property type="project" value="InterPro"/>
</dbReference>
<dbReference type="Proteomes" id="UP000257109">
    <property type="component" value="Unassembled WGS sequence"/>
</dbReference>
<comment type="caution">
    <text evidence="2">The sequence shown here is derived from an EMBL/GenBank/DDBJ whole genome shotgun (WGS) entry which is preliminary data.</text>
</comment>
<sequence length="714" mass="82442">MELVLHGGNHYFISFVDDFSRKLWVYLIKRKGEAFEVFKRFKAMVEKQCGCFIKVLKTDGGGEYTSHDFHFYCDKEGIIHEVIAPYTPQHNGKTERMNRTFMNMARCMLKDKNMPKQFWGEAISTVAYILNRSPTKSLNNVTPEEEENLKHVPDERRKKLDDKGQPMIFLVYDSTRAYKLYNLTSKKVVLSKDVAVDESKGWRWETTTKNGKVQPYRPQRTREPPERFGDYTSIPDFEVTEKRDMMHLALLVEMELVSFEQAIREPKWKAATEELKVIENNHTWELVTLPHNKRSIGVKWVYRVKVKPIGEVAKYKARLVAKGFLQKARLDYNEVFALVTRIETRIETIRLVVAATIFKRLVITSTESGPLEEEVYVCQPPSFEVTGHEDKVCRLKVLYGLKQASRAWNTRIDCFLLQLNFNKCTTEHGVYVRATADDLLVTGSNTTNIDKFKRRIMMKFEMIDLGLLFYFLGMEFVNAGEDCNYAQTPVDCVSDKLIDATLYKQIVDSLRFLCNSRLNIAYGMGLISRFMDNPRLPHLLAPKRILRYVKGTLDYGLLFSKHGRSVSDEIYGYCDSDWCSDKSDRKSTTRYVFITCGAPISWCSKKRSLVALSSCEAEYIATSMGACQALWLGNLMTKIKIRREESMKMLIDNKSPISLAKHPIAHGSNHIETRFHFLRDQVSKGKLELKYSNTNEQVANILIKSLKGDQFQDG</sequence>
<dbReference type="CDD" id="cd09272">
    <property type="entry name" value="RNase_HI_RT_Ty1"/>
    <property type="match status" value="1"/>
</dbReference>
<proteinExistence type="predicted"/>
<dbReference type="PROSITE" id="PS50994">
    <property type="entry name" value="INTEGRASE"/>
    <property type="match status" value="1"/>
</dbReference>
<dbReference type="OrthoDB" id="1431173at2759"/>
<dbReference type="Pfam" id="PF25597">
    <property type="entry name" value="SH3_retrovirus"/>
    <property type="match status" value="1"/>
</dbReference>
<dbReference type="PANTHER" id="PTHR11439:SF515">
    <property type="entry name" value="GAG-POL POLYPROTEIN"/>
    <property type="match status" value="1"/>
</dbReference>
<dbReference type="InterPro" id="IPR012337">
    <property type="entry name" value="RNaseH-like_sf"/>
</dbReference>
<name>A0A371F8X4_MUCPR</name>
<feature type="non-terminal residue" evidence="2">
    <location>
        <position position="1"/>
    </location>
</feature>
<dbReference type="InterPro" id="IPR043502">
    <property type="entry name" value="DNA/RNA_pol_sf"/>
</dbReference>
<protein>
    <recommendedName>
        <fullName evidence="1">Integrase catalytic domain-containing protein</fullName>
    </recommendedName>
</protein>
<dbReference type="SUPFAM" id="SSF53098">
    <property type="entry name" value="Ribonuclease H-like"/>
    <property type="match status" value="1"/>
</dbReference>
<dbReference type="InterPro" id="IPR057670">
    <property type="entry name" value="SH3_retrovirus"/>
</dbReference>
<dbReference type="GO" id="GO:0015074">
    <property type="term" value="P:DNA integration"/>
    <property type="evidence" value="ECO:0007669"/>
    <property type="project" value="InterPro"/>
</dbReference>
<gene>
    <name evidence="2" type="ORF">CR513_45469</name>
</gene>
<dbReference type="InterPro" id="IPR013103">
    <property type="entry name" value="RVT_2"/>
</dbReference>
<evidence type="ECO:0000313" key="2">
    <source>
        <dbReference type="EMBL" id="RDX74739.1"/>
    </source>
</evidence>
<organism evidence="2 3">
    <name type="scientific">Mucuna pruriens</name>
    <name type="common">Velvet bean</name>
    <name type="synonym">Dolichos pruriens</name>
    <dbReference type="NCBI Taxonomy" id="157652"/>
    <lineage>
        <taxon>Eukaryota</taxon>
        <taxon>Viridiplantae</taxon>
        <taxon>Streptophyta</taxon>
        <taxon>Embryophyta</taxon>
        <taxon>Tracheophyta</taxon>
        <taxon>Spermatophyta</taxon>
        <taxon>Magnoliopsida</taxon>
        <taxon>eudicotyledons</taxon>
        <taxon>Gunneridae</taxon>
        <taxon>Pentapetalae</taxon>
        <taxon>rosids</taxon>
        <taxon>fabids</taxon>
        <taxon>Fabales</taxon>
        <taxon>Fabaceae</taxon>
        <taxon>Papilionoideae</taxon>
        <taxon>50 kb inversion clade</taxon>
        <taxon>NPAAA clade</taxon>
        <taxon>indigoferoid/millettioid clade</taxon>
        <taxon>Phaseoleae</taxon>
        <taxon>Mucuna</taxon>
    </lineage>
</organism>
<evidence type="ECO:0000313" key="3">
    <source>
        <dbReference type="Proteomes" id="UP000257109"/>
    </source>
</evidence>
<dbReference type="Gene3D" id="3.30.420.10">
    <property type="entry name" value="Ribonuclease H-like superfamily/Ribonuclease H"/>
    <property type="match status" value="1"/>
</dbReference>
<dbReference type="InterPro" id="IPR036397">
    <property type="entry name" value="RNaseH_sf"/>
</dbReference>
<dbReference type="AlphaFoldDB" id="A0A371F8X4"/>
<evidence type="ECO:0000259" key="1">
    <source>
        <dbReference type="PROSITE" id="PS50994"/>
    </source>
</evidence>
<reference evidence="2" key="1">
    <citation type="submission" date="2018-05" db="EMBL/GenBank/DDBJ databases">
        <title>Draft genome of Mucuna pruriens seed.</title>
        <authorList>
            <person name="Nnadi N.E."/>
            <person name="Vos R."/>
            <person name="Hasami M.H."/>
            <person name="Devisetty U.K."/>
            <person name="Aguiy J.C."/>
        </authorList>
    </citation>
    <scope>NUCLEOTIDE SEQUENCE [LARGE SCALE GENOMIC DNA]</scope>
    <source>
        <strain evidence="2">JCA_2017</strain>
    </source>
</reference>
<keyword evidence="3" id="KW-1185">Reference proteome</keyword>
<feature type="domain" description="Integrase catalytic" evidence="1">
    <location>
        <begin position="1"/>
        <end position="151"/>
    </location>
</feature>
<dbReference type="Pfam" id="PF07727">
    <property type="entry name" value="RVT_2"/>
    <property type="match status" value="1"/>
</dbReference>